<organism evidence="3 4">
    <name type="scientific">Manduca sexta</name>
    <name type="common">Tobacco hawkmoth</name>
    <name type="synonym">Tobacco hornworm</name>
    <dbReference type="NCBI Taxonomy" id="7130"/>
    <lineage>
        <taxon>Eukaryota</taxon>
        <taxon>Metazoa</taxon>
        <taxon>Ecdysozoa</taxon>
        <taxon>Arthropoda</taxon>
        <taxon>Hexapoda</taxon>
        <taxon>Insecta</taxon>
        <taxon>Pterygota</taxon>
        <taxon>Neoptera</taxon>
        <taxon>Endopterygota</taxon>
        <taxon>Lepidoptera</taxon>
        <taxon>Glossata</taxon>
        <taxon>Ditrysia</taxon>
        <taxon>Bombycoidea</taxon>
        <taxon>Sphingidae</taxon>
        <taxon>Sphinginae</taxon>
        <taxon>Sphingini</taxon>
        <taxon>Manduca</taxon>
    </lineage>
</organism>
<dbReference type="GO" id="GO:0016616">
    <property type="term" value="F:oxidoreductase activity, acting on the CH-OH group of donors, NAD or NADP as acceptor"/>
    <property type="evidence" value="ECO:0007669"/>
    <property type="project" value="TreeGrafter"/>
</dbReference>
<keyword evidence="2" id="KW-0560">Oxidoreductase</keyword>
<dbReference type="GO" id="GO:0005737">
    <property type="term" value="C:cytoplasm"/>
    <property type="evidence" value="ECO:0007669"/>
    <property type="project" value="TreeGrafter"/>
</dbReference>
<gene>
    <name evidence="3" type="ORF">O3G_MSEX012882</name>
</gene>
<evidence type="ECO:0000313" key="3">
    <source>
        <dbReference type="EMBL" id="KAG6461822.1"/>
    </source>
</evidence>
<sequence>MASFVILNLLGSYKNTNKVETMNVAAIFFCLVATFGHVYLEEQLDGKVAVVTGGAKGIGYAIGDNFLEYGTKTVVIVDKNRLRGLKAEKDLNCKHGANRTVFIYGDITKDLDRVSKQIFQKFRYVNILVNNAGILDEYDPKKTIETNAMGTVLWADRFYNCMRKDRGGRGGTIINIASISAYMSDPFLYFYKASKFAVLGLTLGMGHEYNYLFTGVRMFAICPGATRTDMTRQEVTTVEEQREVFEKFSKTLKYQSPDNVGKAAVLLYWTATTGTAYTVQDGQPPIVSPDRVNITMEAILNVIHQ</sequence>
<dbReference type="InterPro" id="IPR002347">
    <property type="entry name" value="SDR_fam"/>
</dbReference>
<reference evidence="3" key="2">
    <citation type="submission" date="2020-12" db="EMBL/GenBank/DDBJ databases">
        <authorList>
            <person name="Kanost M."/>
        </authorList>
    </citation>
    <scope>NUCLEOTIDE SEQUENCE</scope>
</reference>
<dbReference type="EMBL" id="JH668780">
    <property type="protein sequence ID" value="KAG6461822.1"/>
    <property type="molecule type" value="Genomic_DNA"/>
</dbReference>
<proteinExistence type="inferred from homology"/>
<evidence type="ECO:0008006" key="5">
    <source>
        <dbReference type="Google" id="ProtNLM"/>
    </source>
</evidence>
<protein>
    <recommendedName>
        <fullName evidence="5">Alcohol dehydrogenase</fullName>
    </recommendedName>
</protein>
<evidence type="ECO:0000256" key="2">
    <source>
        <dbReference type="ARBA" id="ARBA00023002"/>
    </source>
</evidence>
<accession>A0A921ZRW4</accession>
<comment type="similarity">
    <text evidence="1">Belongs to the short-chain dehydrogenases/reductases (SDR) family.</text>
</comment>
<dbReference type="AlphaFoldDB" id="A0A921ZRW4"/>
<keyword evidence="4" id="KW-1185">Reference proteome</keyword>
<dbReference type="Proteomes" id="UP000791440">
    <property type="component" value="Unassembled WGS sequence"/>
</dbReference>
<name>A0A921ZRW4_MANSE</name>
<reference evidence="3" key="1">
    <citation type="journal article" date="2016" name="Insect Biochem. Mol. Biol.">
        <title>Multifaceted biological insights from a draft genome sequence of the tobacco hornworm moth, Manduca sexta.</title>
        <authorList>
            <person name="Kanost M.R."/>
            <person name="Arrese E.L."/>
            <person name="Cao X."/>
            <person name="Chen Y.R."/>
            <person name="Chellapilla S."/>
            <person name="Goldsmith M.R."/>
            <person name="Grosse-Wilde E."/>
            <person name="Heckel D.G."/>
            <person name="Herndon N."/>
            <person name="Jiang H."/>
            <person name="Papanicolaou A."/>
            <person name="Qu J."/>
            <person name="Soulages J.L."/>
            <person name="Vogel H."/>
            <person name="Walters J."/>
            <person name="Waterhouse R.M."/>
            <person name="Ahn S.J."/>
            <person name="Almeida F.C."/>
            <person name="An C."/>
            <person name="Aqrawi P."/>
            <person name="Bretschneider A."/>
            <person name="Bryant W.B."/>
            <person name="Bucks S."/>
            <person name="Chao H."/>
            <person name="Chevignon G."/>
            <person name="Christen J.M."/>
            <person name="Clarke D.F."/>
            <person name="Dittmer N.T."/>
            <person name="Ferguson L.C.F."/>
            <person name="Garavelou S."/>
            <person name="Gordon K.H.J."/>
            <person name="Gunaratna R.T."/>
            <person name="Han Y."/>
            <person name="Hauser F."/>
            <person name="He Y."/>
            <person name="Heidel-Fischer H."/>
            <person name="Hirsh A."/>
            <person name="Hu Y."/>
            <person name="Jiang H."/>
            <person name="Kalra D."/>
            <person name="Klinner C."/>
            <person name="Konig C."/>
            <person name="Kovar C."/>
            <person name="Kroll A.R."/>
            <person name="Kuwar S.S."/>
            <person name="Lee S.L."/>
            <person name="Lehman R."/>
            <person name="Li K."/>
            <person name="Li Z."/>
            <person name="Liang H."/>
            <person name="Lovelace S."/>
            <person name="Lu Z."/>
            <person name="Mansfield J.H."/>
            <person name="McCulloch K.J."/>
            <person name="Mathew T."/>
            <person name="Morton B."/>
            <person name="Muzny D.M."/>
            <person name="Neunemann D."/>
            <person name="Ongeri F."/>
            <person name="Pauchet Y."/>
            <person name="Pu L.L."/>
            <person name="Pyrousis I."/>
            <person name="Rao X.J."/>
            <person name="Redding A."/>
            <person name="Roesel C."/>
            <person name="Sanchez-Gracia A."/>
            <person name="Schaack S."/>
            <person name="Shukla A."/>
            <person name="Tetreau G."/>
            <person name="Wang Y."/>
            <person name="Xiong G.H."/>
            <person name="Traut W."/>
            <person name="Walsh T.K."/>
            <person name="Worley K.C."/>
            <person name="Wu D."/>
            <person name="Wu W."/>
            <person name="Wu Y.Q."/>
            <person name="Zhang X."/>
            <person name="Zou Z."/>
            <person name="Zucker H."/>
            <person name="Briscoe A.D."/>
            <person name="Burmester T."/>
            <person name="Clem R.J."/>
            <person name="Feyereisen R."/>
            <person name="Grimmelikhuijzen C.J.P."/>
            <person name="Hamodrakas S.J."/>
            <person name="Hansson B.S."/>
            <person name="Huguet E."/>
            <person name="Jermiin L.S."/>
            <person name="Lan Q."/>
            <person name="Lehman H.K."/>
            <person name="Lorenzen M."/>
            <person name="Merzendorfer H."/>
            <person name="Michalopoulos I."/>
            <person name="Morton D.B."/>
            <person name="Muthukrishnan S."/>
            <person name="Oakeshott J.G."/>
            <person name="Palmer W."/>
            <person name="Park Y."/>
            <person name="Passarelli A.L."/>
            <person name="Rozas J."/>
            <person name="Schwartz L.M."/>
            <person name="Smith W."/>
            <person name="Southgate A."/>
            <person name="Vilcinskas A."/>
            <person name="Vogt R."/>
            <person name="Wang P."/>
            <person name="Werren J."/>
            <person name="Yu X.Q."/>
            <person name="Zhou J.J."/>
            <person name="Brown S.J."/>
            <person name="Scherer S.E."/>
            <person name="Richards S."/>
            <person name="Blissard G.W."/>
        </authorList>
    </citation>
    <scope>NUCLEOTIDE SEQUENCE</scope>
</reference>
<comment type="caution">
    <text evidence="3">The sequence shown here is derived from an EMBL/GenBank/DDBJ whole genome shotgun (WGS) entry which is preliminary data.</text>
</comment>
<evidence type="ECO:0000256" key="1">
    <source>
        <dbReference type="ARBA" id="ARBA00006484"/>
    </source>
</evidence>
<dbReference type="PANTHER" id="PTHR44229">
    <property type="entry name" value="15-HYDROXYPROSTAGLANDIN DEHYDROGENASE [NAD(+)]"/>
    <property type="match status" value="1"/>
</dbReference>
<evidence type="ECO:0000313" key="4">
    <source>
        <dbReference type="Proteomes" id="UP000791440"/>
    </source>
</evidence>
<dbReference type="PANTHER" id="PTHR44229:SF8">
    <property type="entry name" value="ALCOHOL DEHYDROGENASE-RELATED"/>
    <property type="match status" value="1"/>
</dbReference>
<dbReference type="Pfam" id="PF00106">
    <property type="entry name" value="adh_short"/>
    <property type="match status" value="1"/>
</dbReference>